<dbReference type="SUPFAM" id="SSF52540">
    <property type="entry name" value="P-loop containing nucleoside triphosphate hydrolases"/>
    <property type="match status" value="1"/>
</dbReference>
<reference evidence="3 4" key="1">
    <citation type="journal article" date="2010" name="Stand. Genomic Sci.">
        <title>Complete genome sequence of Meiothermus silvanus type strain (VI-R2).</title>
        <authorList>
            <person name="Sikorski J."/>
            <person name="Tindall B.J."/>
            <person name="Lowry S."/>
            <person name="Lucas S."/>
            <person name="Nolan M."/>
            <person name="Copeland A."/>
            <person name="Glavina Del Rio T."/>
            <person name="Tice H."/>
            <person name="Cheng J.F."/>
            <person name="Han C."/>
            <person name="Pitluck S."/>
            <person name="Liolios K."/>
            <person name="Ivanova N."/>
            <person name="Mavromatis K."/>
            <person name="Mikhailova N."/>
            <person name="Pati A."/>
            <person name="Goodwin L."/>
            <person name="Chen A."/>
            <person name="Palaniappan K."/>
            <person name="Land M."/>
            <person name="Hauser L."/>
            <person name="Chang Y.J."/>
            <person name="Jeffries C.D."/>
            <person name="Rohde M."/>
            <person name="Goker M."/>
            <person name="Woyke T."/>
            <person name="Bristow J."/>
            <person name="Eisen J.A."/>
            <person name="Markowitz V."/>
            <person name="Hugenholtz P."/>
            <person name="Kyrpides N.C."/>
            <person name="Klenk H.P."/>
            <person name="Lapidus A."/>
        </authorList>
    </citation>
    <scope>NUCLEOTIDE SEQUENCE [LARGE SCALE GENOMIC DNA]</scope>
    <source>
        <strain evidence="4">ATCC 700542 / DSM 9946 / VI-R2</strain>
    </source>
</reference>
<gene>
    <name evidence="3" type="ordered locus">Mesil_0593</name>
</gene>
<dbReference type="Proteomes" id="UP000001916">
    <property type="component" value="Chromosome"/>
</dbReference>
<feature type="domain" description="Bacterial type II secretion system protein E" evidence="2">
    <location>
        <begin position="197"/>
        <end position="211"/>
    </location>
</feature>
<dbReference type="GO" id="GO:0005524">
    <property type="term" value="F:ATP binding"/>
    <property type="evidence" value="ECO:0007669"/>
    <property type="project" value="InterPro"/>
</dbReference>
<dbReference type="Pfam" id="PF00437">
    <property type="entry name" value="T2SSE"/>
    <property type="match status" value="1"/>
</dbReference>
<dbReference type="InterPro" id="IPR001482">
    <property type="entry name" value="T2SS/T4SS_dom"/>
</dbReference>
<dbReference type="Gene3D" id="3.40.50.300">
    <property type="entry name" value="P-loop containing nucleotide triphosphate hydrolases"/>
    <property type="match status" value="1"/>
</dbReference>
<dbReference type="CDD" id="cd01131">
    <property type="entry name" value="PilT"/>
    <property type="match status" value="1"/>
</dbReference>
<proteinExistence type="inferred from homology"/>
<dbReference type="HOGENOM" id="CLU_013446_4_0_0"/>
<dbReference type="PANTHER" id="PTHR30486:SF16">
    <property type="entry name" value="TWITCHING MOTILITY PROTEIN PILT"/>
    <property type="match status" value="1"/>
</dbReference>
<dbReference type="OrthoDB" id="9808272at2"/>
<evidence type="ECO:0000313" key="4">
    <source>
        <dbReference type="Proteomes" id="UP000001916"/>
    </source>
</evidence>
<dbReference type="PROSITE" id="PS00662">
    <property type="entry name" value="T2SP_E"/>
    <property type="match status" value="1"/>
</dbReference>
<comment type="similarity">
    <text evidence="1">Belongs to the GSP E family.</text>
</comment>
<dbReference type="GO" id="GO:0016887">
    <property type="term" value="F:ATP hydrolysis activity"/>
    <property type="evidence" value="ECO:0007669"/>
    <property type="project" value="InterPro"/>
</dbReference>
<name>D7BAJ3_ALLS1</name>
<dbReference type="RefSeq" id="WP_013157107.1">
    <property type="nucleotide sequence ID" value="NC_014212.1"/>
</dbReference>
<keyword evidence="4" id="KW-1185">Reference proteome</keyword>
<dbReference type="STRING" id="526227.Mesil_0593"/>
<evidence type="ECO:0000313" key="3">
    <source>
        <dbReference type="EMBL" id="ADH62515.1"/>
    </source>
</evidence>
<dbReference type="InterPro" id="IPR003593">
    <property type="entry name" value="AAA+_ATPase"/>
</dbReference>
<dbReference type="SMART" id="SM00382">
    <property type="entry name" value="AAA"/>
    <property type="match status" value="1"/>
</dbReference>
<dbReference type="InterPro" id="IPR006321">
    <property type="entry name" value="PilT/PilU"/>
</dbReference>
<dbReference type="EMBL" id="CP002042">
    <property type="protein sequence ID" value="ADH62515.1"/>
    <property type="molecule type" value="Genomic_DNA"/>
</dbReference>
<organism evidence="3 4">
    <name type="scientific">Allomeiothermus silvanus (strain ATCC 700542 / DSM 9946 / NBRC 106475 / NCIMB 13440 / VI-R2)</name>
    <name type="common">Thermus silvanus</name>
    <dbReference type="NCBI Taxonomy" id="526227"/>
    <lineage>
        <taxon>Bacteria</taxon>
        <taxon>Thermotogati</taxon>
        <taxon>Deinococcota</taxon>
        <taxon>Deinococci</taxon>
        <taxon>Thermales</taxon>
        <taxon>Thermaceae</taxon>
        <taxon>Allomeiothermus</taxon>
    </lineage>
</organism>
<dbReference type="PANTHER" id="PTHR30486">
    <property type="entry name" value="TWITCHING MOTILITY PROTEIN PILT"/>
    <property type="match status" value="1"/>
</dbReference>
<dbReference type="eggNOG" id="COG2805">
    <property type="taxonomic scope" value="Bacteria"/>
</dbReference>
<sequence length="370" mass="40760">MAKAPDIVDLLTLAVDRNASDLVITVGLPPMIKIDGEFHPTEHEALTPQDTRRLMYALMDEKQQRHFEEEKELDFSFSLPAKGRYRVNVFLQRGSVGGVLRVVPTVVKSFEELGLPKNIGELALTPRGLLLITGPTGSGKSTTLASMIDYINERRRAHIVTIEDPIEFFHRHKTSIINQREIGSDTHGFHKALRSALRQAPDVILVGEMRDYETISAAITAAETGHLVMGTLHTNSAPETIDRIIDVFPEAQQEQVRVQLANNLVAVMTQQLLPKAFGGGRVLAYELMIATSAVRALIREGKSHQLVSVIQTGGQYNMITMDACLADLYKRKLITYEMGQSRAVDPKEFARLAGAAAPAASTNTGAQRRA</sequence>
<dbReference type="KEGG" id="msv:Mesil_0593"/>
<dbReference type="Gene3D" id="3.30.450.90">
    <property type="match status" value="1"/>
</dbReference>
<evidence type="ECO:0000259" key="2">
    <source>
        <dbReference type="PROSITE" id="PS00662"/>
    </source>
</evidence>
<dbReference type="AlphaFoldDB" id="D7BAJ3"/>
<dbReference type="NCBIfam" id="TIGR01420">
    <property type="entry name" value="pilT_fam"/>
    <property type="match status" value="1"/>
</dbReference>
<evidence type="ECO:0000256" key="1">
    <source>
        <dbReference type="ARBA" id="ARBA00006611"/>
    </source>
</evidence>
<protein>
    <submittedName>
        <fullName evidence="3">Twitching motility protein</fullName>
    </submittedName>
</protein>
<accession>D7BAJ3</accession>
<dbReference type="InterPro" id="IPR027417">
    <property type="entry name" value="P-loop_NTPase"/>
</dbReference>
<dbReference type="InterPro" id="IPR050921">
    <property type="entry name" value="T4SS_GSP_E_ATPase"/>
</dbReference>